<keyword evidence="1" id="KW-1133">Transmembrane helix</keyword>
<dbReference type="InterPro" id="IPR025565">
    <property type="entry name" value="DUF4328"/>
</dbReference>
<evidence type="ECO:0000313" key="3">
    <source>
        <dbReference type="EMBL" id="AZI57036.1"/>
    </source>
</evidence>
<name>A0A3G8ZSJ6_9ACTN</name>
<dbReference type="AlphaFoldDB" id="A0A3G8ZSJ6"/>
<keyword evidence="4" id="KW-1185">Reference proteome</keyword>
<dbReference type="KEGG" id="nak:EH165_01480"/>
<keyword evidence="1" id="KW-0812">Transmembrane</keyword>
<evidence type="ECO:0000256" key="1">
    <source>
        <dbReference type="SAM" id="Phobius"/>
    </source>
</evidence>
<keyword evidence="1" id="KW-0472">Membrane</keyword>
<reference evidence="3 4" key="1">
    <citation type="submission" date="2018-11" db="EMBL/GenBank/DDBJ databases">
        <authorList>
            <person name="Da X."/>
        </authorList>
    </citation>
    <scope>NUCLEOTIDE SEQUENCE [LARGE SCALE GENOMIC DNA]</scope>
    <source>
        <strain evidence="3 4">S14-144</strain>
    </source>
</reference>
<feature type="transmembrane region" description="Helical" evidence="1">
    <location>
        <begin position="210"/>
        <end position="231"/>
    </location>
</feature>
<gene>
    <name evidence="3" type="ORF">EH165_01480</name>
</gene>
<reference evidence="3 4" key="2">
    <citation type="submission" date="2018-12" db="EMBL/GenBank/DDBJ databases">
        <title>Nakamurella antarcticus sp. nov., isolated from Antarctica South Shetland Islands soil.</title>
        <authorList>
            <person name="Peng F."/>
        </authorList>
    </citation>
    <scope>NUCLEOTIDE SEQUENCE [LARGE SCALE GENOMIC DNA]</scope>
    <source>
        <strain evidence="3 4">S14-144</strain>
    </source>
</reference>
<feature type="domain" description="DUF4328" evidence="2">
    <location>
        <begin position="55"/>
        <end position="230"/>
    </location>
</feature>
<feature type="transmembrane region" description="Helical" evidence="1">
    <location>
        <begin position="172"/>
        <end position="195"/>
    </location>
</feature>
<protein>
    <submittedName>
        <fullName evidence="3">DUF4328 domain-containing protein</fullName>
    </submittedName>
</protein>
<feature type="transmembrane region" description="Helical" evidence="1">
    <location>
        <begin position="21"/>
        <end position="48"/>
    </location>
</feature>
<dbReference type="Pfam" id="PF14219">
    <property type="entry name" value="DUF4328"/>
    <property type="match status" value="1"/>
</dbReference>
<dbReference type="RefSeq" id="WP_124797721.1">
    <property type="nucleotide sequence ID" value="NZ_CP034170.1"/>
</dbReference>
<dbReference type="Proteomes" id="UP000268084">
    <property type="component" value="Chromosome"/>
</dbReference>
<dbReference type="OrthoDB" id="3689403at2"/>
<organism evidence="3 4">
    <name type="scientific">Nakamurella antarctica</name>
    <dbReference type="NCBI Taxonomy" id="1902245"/>
    <lineage>
        <taxon>Bacteria</taxon>
        <taxon>Bacillati</taxon>
        <taxon>Actinomycetota</taxon>
        <taxon>Actinomycetes</taxon>
        <taxon>Nakamurellales</taxon>
        <taxon>Nakamurellaceae</taxon>
        <taxon>Nakamurella</taxon>
    </lineage>
</organism>
<sequence length="267" mass="27925">MTWKQLPAAGAARPVDAPVAALRLSVFLAIATGVLCVVAAGAQTWRFALMTRGRTEVLLAGDVTASDALVVIAGWAALILALATVLALLPALGRTIEFAAARAGLTPSRTAGQRVGWLLVPGWNLYGAGEVLGEADALLRVSASTHRGLVDPRREVAGQLISHLPLRASRKLVVWWSLWLINGLLAIAVLLRGYFGTSEQGIADTVELHIALNVSASAVAVATAVLLTGFLRVITPKRERGLQGWVLLPPHAGAEGGAVLADAVRKK</sequence>
<proteinExistence type="predicted"/>
<evidence type="ECO:0000259" key="2">
    <source>
        <dbReference type="Pfam" id="PF14219"/>
    </source>
</evidence>
<evidence type="ECO:0000313" key="4">
    <source>
        <dbReference type="Proteomes" id="UP000268084"/>
    </source>
</evidence>
<dbReference type="EMBL" id="CP034170">
    <property type="protein sequence ID" value="AZI57036.1"/>
    <property type="molecule type" value="Genomic_DNA"/>
</dbReference>
<feature type="transmembrane region" description="Helical" evidence="1">
    <location>
        <begin position="68"/>
        <end position="92"/>
    </location>
</feature>
<accession>A0A3G8ZSJ6</accession>